<dbReference type="Pfam" id="PF24781">
    <property type="entry name" value="FANCA_helical"/>
    <property type="match status" value="1"/>
</dbReference>
<evidence type="ECO:0000313" key="3">
    <source>
        <dbReference type="EMBL" id="CAL8100700.1"/>
    </source>
</evidence>
<dbReference type="EMBL" id="CAXLJM020000033">
    <property type="protein sequence ID" value="CAL8100700.1"/>
    <property type="molecule type" value="Genomic_DNA"/>
</dbReference>
<dbReference type="InterPro" id="IPR031729">
    <property type="entry name" value="Fanconi_A_N"/>
</dbReference>
<name>A0ABP1QF21_9HEXA</name>
<dbReference type="PANTHER" id="PTHR12047">
    <property type="entry name" value="FANCONI ANEMIA GROUP A PROTEIN"/>
    <property type="match status" value="1"/>
</dbReference>
<proteinExistence type="predicted"/>
<dbReference type="PANTHER" id="PTHR12047:SF2">
    <property type="entry name" value="FANCONI ANEMIA GROUP A PROTEIN"/>
    <property type="match status" value="1"/>
</dbReference>
<feature type="domain" description="Fanconi anaemia group A protein helical" evidence="2">
    <location>
        <begin position="490"/>
        <end position="561"/>
    </location>
</feature>
<dbReference type="Pfam" id="PF15865">
    <property type="entry name" value="Fanconi_A_N"/>
    <property type="match status" value="1"/>
</dbReference>
<keyword evidence="4" id="KW-1185">Reference proteome</keyword>
<evidence type="ECO:0008006" key="5">
    <source>
        <dbReference type="Google" id="ProtNLM"/>
    </source>
</evidence>
<evidence type="ECO:0000259" key="1">
    <source>
        <dbReference type="Pfam" id="PF15865"/>
    </source>
</evidence>
<dbReference type="Proteomes" id="UP001642540">
    <property type="component" value="Unassembled WGS sequence"/>
</dbReference>
<reference evidence="3 4" key="1">
    <citation type="submission" date="2024-08" db="EMBL/GenBank/DDBJ databases">
        <authorList>
            <person name="Cucini C."/>
            <person name="Frati F."/>
        </authorList>
    </citation>
    <scope>NUCLEOTIDE SEQUENCE [LARGE SCALE GENOMIC DNA]</scope>
</reference>
<dbReference type="InterPro" id="IPR003516">
    <property type="entry name" value="FANCA"/>
</dbReference>
<evidence type="ECO:0000259" key="2">
    <source>
        <dbReference type="Pfam" id="PF24781"/>
    </source>
</evidence>
<dbReference type="InterPro" id="IPR055386">
    <property type="entry name" value="FANCA_helical"/>
</dbReference>
<sequence>MDGDCNLFILMESERAKIPNIVRNDYIPIFIVKYLNERLSADDSSGGDVSLKSKLRKNGFGLFGTDETMWTDDTFLEDNIDFEGIFLLSNENLNYVGRTLRFAKEAYECFSLDRKHFGRYFTDEFEYPCLEMLYLMDVMYNLLPVVGYMMWMKQPSQIKYFKQQFLSFVFSPTAFCFGNRERSTRILEHFLQCIILNHYCNPDNKPELQKAKLLSGEILQEMVLRLIQEETYRANPDNYQIVLAMLEDVDIPNSVRTRYFSDNLNTILCTGKKPFLSAEEILRYQEQFAEPKKTIELEALCRMMTRIIRSAASSVNVMQIISDILKTTDFNWEMLMYLITIWIKEKESNATTLLKDRIKSLIRDGLLERNENDITSGFILARHCSLVASMVFSRYEKWFTNMFESQIYSPANDINTFTFLTDVLTKWLPNEPSCFLHVHATFWPFIPKGCRETWNVYISLAKVRISEYKEVEEAMEFEPNLNNPVQYEADMAIKAFEKNGRIPQNILKMWIIRRQYYLKELLPVILRKSSGVPLTDSKLRFIELLRREGKIPDEMYSKYKTTN</sequence>
<gene>
    <name evidence="3" type="ORF">ODALV1_LOCUS10606</name>
</gene>
<comment type="caution">
    <text evidence="3">The sequence shown here is derived from an EMBL/GenBank/DDBJ whole genome shotgun (WGS) entry which is preliminary data.</text>
</comment>
<evidence type="ECO:0000313" key="4">
    <source>
        <dbReference type="Proteomes" id="UP001642540"/>
    </source>
</evidence>
<feature type="domain" description="Fanconi anaemia group A protein N-terminal" evidence="1">
    <location>
        <begin position="178"/>
        <end position="469"/>
    </location>
</feature>
<accession>A0ABP1QF21</accession>
<protein>
    <recommendedName>
        <fullName evidence="5">Fanconi anaemia group A protein N-terminal domain-containing protein</fullName>
    </recommendedName>
</protein>
<organism evidence="3 4">
    <name type="scientific">Orchesella dallaii</name>
    <dbReference type="NCBI Taxonomy" id="48710"/>
    <lineage>
        <taxon>Eukaryota</taxon>
        <taxon>Metazoa</taxon>
        <taxon>Ecdysozoa</taxon>
        <taxon>Arthropoda</taxon>
        <taxon>Hexapoda</taxon>
        <taxon>Collembola</taxon>
        <taxon>Entomobryomorpha</taxon>
        <taxon>Entomobryoidea</taxon>
        <taxon>Orchesellidae</taxon>
        <taxon>Orchesellinae</taxon>
        <taxon>Orchesella</taxon>
    </lineage>
</organism>